<keyword evidence="1" id="KW-0472">Membrane</keyword>
<accession>A0A644WN40</accession>
<feature type="transmembrane region" description="Helical" evidence="1">
    <location>
        <begin position="40"/>
        <end position="62"/>
    </location>
</feature>
<name>A0A644WN40_9ZZZZ</name>
<comment type="caution">
    <text evidence="2">The sequence shown here is derived from an EMBL/GenBank/DDBJ whole genome shotgun (WGS) entry which is preliminary data.</text>
</comment>
<protein>
    <recommendedName>
        <fullName evidence="3">Lipopolysaccharide assembly protein A domain-containing protein</fullName>
    </recommendedName>
</protein>
<dbReference type="AlphaFoldDB" id="A0A644WN40"/>
<evidence type="ECO:0008006" key="3">
    <source>
        <dbReference type="Google" id="ProtNLM"/>
    </source>
</evidence>
<organism evidence="2">
    <name type="scientific">bioreactor metagenome</name>
    <dbReference type="NCBI Taxonomy" id="1076179"/>
    <lineage>
        <taxon>unclassified sequences</taxon>
        <taxon>metagenomes</taxon>
        <taxon>ecological metagenomes</taxon>
    </lineage>
</organism>
<proteinExistence type="predicted"/>
<gene>
    <name evidence="2" type="ORF">SDC9_51202</name>
</gene>
<reference evidence="2" key="1">
    <citation type="submission" date="2019-08" db="EMBL/GenBank/DDBJ databases">
        <authorList>
            <person name="Kucharzyk K."/>
            <person name="Murdoch R.W."/>
            <person name="Higgins S."/>
            <person name="Loffler F."/>
        </authorList>
    </citation>
    <scope>NUCLEOTIDE SEQUENCE</scope>
</reference>
<keyword evidence="1" id="KW-0812">Transmembrane</keyword>
<evidence type="ECO:0000313" key="2">
    <source>
        <dbReference type="EMBL" id="MPM04921.1"/>
    </source>
</evidence>
<keyword evidence="1" id="KW-1133">Transmembrane helix</keyword>
<evidence type="ECO:0000256" key="1">
    <source>
        <dbReference type="SAM" id="Phobius"/>
    </source>
</evidence>
<sequence>MRLLKTILLLLLIGVAVIFTIQNMEIVKLSFLIFHLEIPLSFASVSIYILGAFSGGIVFSMLKKLTIEDSNKKNVK</sequence>
<dbReference type="EMBL" id="VSSQ01001082">
    <property type="protein sequence ID" value="MPM04921.1"/>
    <property type="molecule type" value="Genomic_DNA"/>
</dbReference>